<evidence type="ECO:0000313" key="5">
    <source>
        <dbReference type="Proteomes" id="UP000799757"/>
    </source>
</evidence>
<keyword evidence="5" id="KW-1185">Reference proteome</keyword>
<feature type="non-terminal residue" evidence="4">
    <location>
        <position position="63"/>
    </location>
</feature>
<dbReference type="PANTHER" id="PTHR45626">
    <property type="entry name" value="TRANSCRIPTION TERMINATION FACTOR 2-RELATED"/>
    <property type="match status" value="1"/>
</dbReference>
<feature type="non-terminal residue" evidence="4">
    <location>
        <position position="1"/>
    </location>
</feature>
<dbReference type="GO" id="GO:0006281">
    <property type="term" value="P:DNA repair"/>
    <property type="evidence" value="ECO:0007669"/>
    <property type="project" value="TreeGrafter"/>
</dbReference>
<dbReference type="Gene3D" id="3.40.50.300">
    <property type="entry name" value="P-loop containing nucleotide triphosphate hydrolases"/>
    <property type="match status" value="1"/>
</dbReference>
<evidence type="ECO:0000313" key="4">
    <source>
        <dbReference type="EMBL" id="KAF2799652.1"/>
    </source>
</evidence>
<evidence type="ECO:0000256" key="3">
    <source>
        <dbReference type="ARBA" id="ARBA00022840"/>
    </source>
</evidence>
<keyword evidence="2" id="KW-0378">Hydrolase</keyword>
<dbReference type="GO" id="GO:0005634">
    <property type="term" value="C:nucleus"/>
    <property type="evidence" value="ECO:0007669"/>
    <property type="project" value="TreeGrafter"/>
</dbReference>
<dbReference type="AlphaFoldDB" id="A0A6A6XT49"/>
<proteinExistence type="predicted"/>
<dbReference type="InterPro" id="IPR027417">
    <property type="entry name" value="P-loop_NTPase"/>
</dbReference>
<dbReference type="Proteomes" id="UP000799757">
    <property type="component" value="Unassembled WGS sequence"/>
</dbReference>
<accession>A0A6A6XT49</accession>
<keyword evidence="3" id="KW-0067">ATP-binding</keyword>
<keyword evidence="1" id="KW-0547">Nucleotide-binding</keyword>
<dbReference type="OrthoDB" id="3800486at2759"/>
<organism evidence="4 5">
    <name type="scientific">Melanomma pulvis-pyrius CBS 109.77</name>
    <dbReference type="NCBI Taxonomy" id="1314802"/>
    <lineage>
        <taxon>Eukaryota</taxon>
        <taxon>Fungi</taxon>
        <taxon>Dikarya</taxon>
        <taxon>Ascomycota</taxon>
        <taxon>Pezizomycotina</taxon>
        <taxon>Dothideomycetes</taxon>
        <taxon>Pleosporomycetidae</taxon>
        <taxon>Pleosporales</taxon>
        <taxon>Melanommataceae</taxon>
        <taxon>Melanomma</taxon>
    </lineage>
</organism>
<dbReference type="EMBL" id="MU001760">
    <property type="protein sequence ID" value="KAF2799652.1"/>
    <property type="molecule type" value="Genomic_DNA"/>
</dbReference>
<dbReference type="InterPro" id="IPR050628">
    <property type="entry name" value="SNF2_RAD54_helicase_TF"/>
</dbReference>
<evidence type="ECO:0000256" key="2">
    <source>
        <dbReference type="ARBA" id="ARBA00022801"/>
    </source>
</evidence>
<reference evidence="4" key="1">
    <citation type="journal article" date="2020" name="Stud. Mycol.">
        <title>101 Dothideomycetes genomes: a test case for predicting lifestyles and emergence of pathogens.</title>
        <authorList>
            <person name="Haridas S."/>
            <person name="Albert R."/>
            <person name="Binder M."/>
            <person name="Bloem J."/>
            <person name="Labutti K."/>
            <person name="Salamov A."/>
            <person name="Andreopoulos B."/>
            <person name="Baker S."/>
            <person name="Barry K."/>
            <person name="Bills G."/>
            <person name="Bluhm B."/>
            <person name="Cannon C."/>
            <person name="Castanera R."/>
            <person name="Culley D."/>
            <person name="Daum C."/>
            <person name="Ezra D."/>
            <person name="Gonzalez J."/>
            <person name="Henrissat B."/>
            <person name="Kuo A."/>
            <person name="Liang C."/>
            <person name="Lipzen A."/>
            <person name="Lutzoni F."/>
            <person name="Magnuson J."/>
            <person name="Mondo S."/>
            <person name="Nolan M."/>
            <person name="Ohm R."/>
            <person name="Pangilinan J."/>
            <person name="Park H.-J."/>
            <person name="Ramirez L."/>
            <person name="Alfaro M."/>
            <person name="Sun H."/>
            <person name="Tritt A."/>
            <person name="Yoshinaga Y."/>
            <person name="Zwiers L.-H."/>
            <person name="Turgeon B."/>
            <person name="Goodwin S."/>
            <person name="Spatafora J."/>
            <person name="Crous P."/>
            <person name="Grigoriev I."/>
        </authorList>
    </citation>
    <scope>NUCLEOTIDE SEQUENCE</scope>
    <source>
        <strain evidence="4">CBS 109.77</strain>
    </source>
</reference>
<sequence length="63" mass="7254">VLLMSRGASGLGLNITWANIVIQCGPWWKKEWEQQAMKRVSRPGQTRPVTYVMMFAENCEAER</sequence>
<dbReference type="GO" id="GO:0005524">
    <property type="term" value="F:ATP binding"/>
    <property type="evidence" value="ECO:0007669"/>
    <property type="project" value="UniProtKB-KW"/>
</dbReference>
<dbReference type="GO" id="GO:0016787">
    <property type="term" value="F:hydrolase activity"/>
    <property type="evidence" value="ECO:0007669"/>
    <property type="project" value="UniProtKB-KW"/>
</dbReference>
<evidence type="ECO:0000256" key="1">
    <source>
        <dbReference type="ARBA" id="ARBA00022741"/>
    </source>
</evidence>
<dbReference type="SUPFAM" id="SSF52540">
    <property type="entry name" value="P-loop containing nucleoside triphosphate hydrolases"/>
    <property type="match status" value="1"/>
</dbReference>
<name>A0A6A6XT49_9PLEO</name>
<gene>
    <name evidence="4" type="ORF">K505DRAFT_208774</name>
</gene>
<dbReference type="GO" id="GO:0008094">
    <property type="term" value="F:ATP-dependent activity, acting on DNA"/>
    <property type="evidence" value="ECO:0007669"/>
    <property type="project" value="TreeGrafter"/>
</dbReference>
<protein>
    <recommendedName>
        <fullName evidence="6">Helicase C-terminal domain-containing protein</fullName>
    </recommendedName>
</protein>
<evidence type="ECO:0008006" key="6">
    <source>
        <dbReference type="Google" id="ProtNLM"/>
    </source>
</evidence>